<gene>
    <name evidence="1" type="ORF">IAB59_04070</name>
</gene>
<comment type="caution">
    <text evidence="1">The sequence shown here is derived from an EMBL/GenBank/DDBJ whole genome shotgun (WGS) entry which is preliminary data.</text>
</comment>
<dbReference type="Proteomes" id="UP000886833">
    <property type="component" value="Unassembled WGS sequence"/>
</dbReference>
<reference evidence="1" key="1">
    <citation type="submission" date="2020-10" db="EMBL/GenBank/DDBJ databases">
        <authorList>
            <person name="Gilroy R."/>
        </authorList>
    </citation>
    <scope>NUCLEOTIDE SEQUENCE</scope>
    <source>
        <strain evidence="1">CHK195-26880</strain>
    </source>
</reference>
<proteinExistence type="predicted"/>
<dbReference type="AlphaFoldDB" id="A0A9D1GAQ2"/>
<protein>
    <submittedName>
        <fullName evidence="1">Uncharacterized protein</fullName>
    </submittedName>
</protein>
<sequence>MEKRNVVNFKARKRAIAIARRKAILKRVAVAGVVFAASTIGISSIVNAIKDNSKDNDSVSSVVAAEESYVIDTSTEDLSTLNVVLINDGISDEKMSQVENSLEASGLDVDVRNISDFYKDNTECFVSITSYQGDNYKIVGNYNKGNNHADLLAIGMKEAFDGVLQKGVYDTSETQPTLVPSDIEKAVGNQIMPNVTIVVPEDKDLEDNGNDFNKSFSDRILEGLARYNDSLKYVDIYDGEFLLRPNPFDNPSDYQKSVDRDVLRVNGLENSYDVQKDSILLNKWLPKSFDEDAIVNVEKIDIKENSLN</sequence>
<name>A0A9D1GAQ2_9FIRM</name>
<evidence type="ECO:0000313" key="1">
    <source>
        <dbReference type="EMBL" id="HIT37637.1"/>
    </source>
</evidence>
<organism evidence="1 2">
    <name type="scientific">Candidatus Onthousia faecipullorum</name>
    <dbReference type="NCBI Taxonomy" id="2840887"/>
    <lineage>
        <taxon>Bacteria</taxon>
        <taxon>Bacillati</taxon>
        <taxon>Bacillota</taxon>
        <taxon>Bacilli</taxon>
        <taxon>Candidatus Onthousia</taxon>
    </lineage>
</organism>
<dbReference type="EMBL" id="DVKQ01000054">
    <property type="protein sequence ID" value="HIT37637.1"/>
    <property type="molecule type" value="Genomic_DNA"/>
</dbReference>
<reference evidence="1" key="2">
    <citation type="journal article" date="2021" name="PeerJ">
        <title>Extensive microbial diversity within the chicken gut microbiome revealed by metagenomics and culture.</title>
        <authorList>
            <person name="Gilroy R."/>
            <person name="Ravi A."/>
            <person name="Getino M."/>
            <person name="Pursley I."/>
            <person name="Horton D.L."/>
            <person name="Alikhan N.F."/>
            <person name="Baker D."/>
            <person name="Gharbi K."/>
            <person name="Hall N."/>
            <person name="Watson M."/>
            <person name="Adriaenssens E.M."/>
            <person name="Foster-Nyarko E."/>
            <person name="Jarju S."/>
            <person name="Secka A."/>
            <person name="Antonio M."/>
            <person name="Oren A."/>
            <person name="Chaudhuri R.R."/>
            <person name="La Ragione R."/>
            <person name="Hildebrand F."/>
            <person name="Pallen M.J."/>
        </authorList>
    </citation>
    <scope>NUCLEOTIDE SEQUENCE</scope>
    <source>
        <strain evidence="1">CHK195-26880</strain>
    </source>
</reference>
<accession>A0A9D1GAQ2</accession>
<evidence type="ECO:0000313" key="2">
    <source>
        <dbReference type="Proteomes" id="UP000886833"/>
    </source>
</evidence>